<dbReference type="EMBL" id="FOJN01000004">
    <property type="protein sequence ID" value="SFA47420.1"/>
    <property type="molecule type" value="Genomic_DNA"/>
</dbReference>
<name>A0A1I0T6T4_9NOCA</name>
<evidence type="ECO:0000313" key="3">
    <source>
        <dbReference type="Proteomes" id="UP000182054"/>
    </source>
</evidence>
<dbReference type="RefSeq" id="WP_068099361.1">
    <property type="nucleotide sequence ID" value="NZ_CP135915.1"/>
</dbReference>
<dbReference type="EMBL" id="JABUKG010000034">
    <property type="protein sequence ID" value="MBY6322986.1"/>
    <property type="molecule type" value="Genomic_DNA"/>
</dbReference>
<accession>A0A1I0T6T4</accession>
<evidence type="ECO:0000313" key="2">
    <source>
        <dbReference type="EMBL" id="SFA47420.1"/>
    </source>
</evidence>
<organism evidence="2 3">
    <name type="scientific">Rhodococcoides kroppenstedtii</name>
    <dbReference type="NCBI Taxonomy" id="293050"/>
    <lineage>
        <taxon>Bacteria</taxon>
        <taxon>Bacillati</taxon>
        <taxon>Actinomycetota</taxon>
        <taxon>Actinomycetes</taxon>
        <taxon>Mycobacteriales</taxon>
        <taxon>Nocardiaceae</taxon>
        <taxon>Rhodococcoides</taxon>
    </lineage>
</organism>
<dbReference type="GeneID" id="85485355"/>
<reference evidence="1 4" key="2">
    <citation type="submission" date="2020-06" db="EMBL/GenBank/DDBJ databases">
        <title>Taxonomy, biology and ecology of Rhodococcus bacteria occurring in California pistachio and other woody hosts as revealed by genome sequence analyses.</title>
        <authorList>
            <person name="Gai Y."/>
            <person name="Riely B."/>
        </authorList>
    </citation>
    <scope>NUCLEOTIDE SEQUENCE [LARGE SCALE GENOMIC DNA]</scope>
    <source>
        <strain evidence="1 4">BP-284</strain>
    </source>
</reference>
<dbReference type="Proteomes" id="UP001520140">
    <property type="component" value="Unassembled WGS sequence"/>
</dbReference>
<sequence>MTSSTIGLLAGLLLAVAAAAGGFTGFLVALVLGAIGFAVGAYRDGNFDPESLLRGRGRG</sequence>
<reference evidence="2 3" key="1">
    <citation type="submission" date="2016-10" db="EMBL/GenBank/DDBJ databases">
        <authorList>
            <person name="de Groot N.N."/>
        </authorList>
    </citation>
    <scope>NUCLEOTIDE SEQUENCE [LARGE SCALE GENOMIC DNA]</scope>
    <source>
        <strain evidence="2 3">DSM 44908</strain>
    </source>
</reference>
<dbReference type="Proteomes" id="UP000182054">
    <property type="component" value="Unassembled WGS sequence"/>
</dbReference>
<evidence type="ECO:0000313" key="4">
    <source>
        <dbReference type="Proteomes" id="UP001520140"/>
    </source>
</evidence>
<evidence type="ECO:0000313" key="1">
    <source>
        <dbReference type="EMBL" id="MBY6322986.1"/>
    </source>
</evidence>
<gene>
    <name evidence="1" type="ORF">HQ605_19420</name>
    <name evidence="2" type="ORF">SAMN05444374_104201</name>
</gene>
<keyword evidence="4" id="KW-1185">Reference proteome</keyword>
<proteinExistence type="predicted"/>
<dbReference type="AlphaFoldDB" id="A0A1I0T6T4"/>
<protein>
    <submittedName>
        <fullName evidence="1">DUF2273 domain-containing protein</fullName>
    </submittedName>
    <submittedName>
        <fullName evidence="2">Small integral membrane protein</fullName>
    </submittedName>
</protein>